<dbReference type="AlphaFoldDB" id="A0A7X2TPA6"/>
<dbReference type="Gene3D" id="3.90.226.30">
    <property type="match status" value="1"/>
</dbReference>
<dbReference type="RefSeq" id="WP_154424144.1">
    <property type="nucleotide sequence ID" value="NZ_VUNN01000001.1"/>
</dbReference>
<gene>
    <name evidence="2" type="primary">larA</name>
    <name evidence="2" type="ORF">FYJ80_00370</name>
</gene>
<dbReference type="Pfam" id="PF09861">
    <property type="entry name" value="Lar_N"/>
    <property type="match status" value="1"/>
</dbReference>
<dbReference type="PANTHER" id="PTHR33171:SF17">
    <property type="entry name" value="LARA-LIKE N-TERMINAL DOMAIN-CONTAINING PROTEIN"/>
    <property type="match status" value="1"/>
</dbReference>
<sequence length="462" mass="51046">MISVPNPLSTRFNNINLPDNTFIAHMATPRRVENVEEELNKALLAPINSKSLIEIATEKKSKKSGAKACIVVSDNTRPVPYKGKDGILIPIIDTLTKAGYQDSDITILVATGMHRAMGDNELRAMIDERVFERGIRIVNHDADDKDSLTFVGKTQRGTDAFIDSLYMSSDLKILTGLVESHFMAGASGGRKSICPGLIGKESTYIFHGPELMADSMSRDLVIKGNPVHEESLAVAKLAGADFIVNVTLDHDFKITGIFAGELESAHLKAVDKIRESVETEIPEKADIVITHGGFVGINHYQCAKCGVASIGALKKDGYLIAISDATDQKDVIGSPNYKTTLALLHLVGPDGFLRMIKSPDWTFLPEQWQVQQWAKVFKQTDEKNFYFYAPQIKSKEFCLLPGIDIRLLDGDKLDDDSVDVFDKAIWNALRDIEKRSGKRLEEMSICYLAEGPYEIPVVKGDK</sequence>
<dbReference type="GO" id="GO:0050043">
    <property type="term" value="F:lactate racemase activity"/>
    <property type="evidence" value="ECO:0007669"/>
    <property type="project" value="InterPro"/>
</dbReference>
<evidence type="ECO:0000313" key="2">
    <source>
        <dbReference type="EMBL" id="MSU05241.1"/>
    </source>
</evidence>
<name>A0A7X2TPA6_9SPIO</name>
<feature type="domain" description="LarA-like N-terminal" evidence="1">
    <location>
        <begin position="14"/>
        <end position="209"/>
    </location>
</feature>
<dbReference type="InterPro" id="IPR047926">
    <property type="entry name" value="Ni_dep_LarA"/>
</dbReference>
<evidence type="ECO:0000259" key="1">
    <source>
        <dbReference type="Pfam" id="PF09861"/>
    </source>
</evidence>
<dbReference type="Proteomes" id="UP000460549">
    <property type="component" value="Unassembled WGS sequence"/>
</dbReference>
<dbReference type="NCBIfam" id="NF033504">
    <property type="entry name" value="Ni_dep_LarA"/>
    <property type="match status" value="1"/>
</dbReference>
<reference evidence="2 3" key="1">
    <citation type="submission" date="2019-08" db="EMBL/GenBank/DDBJ databases">
        <title>In-depth cultivation of the pig gut microbiome towards novel bacterial diversity and tailored functional studies.</title>
        <authorList>
            <person name="Wylensek D."/>
            <person name="Hitch T.C.A."/>
            <person name="Clavel T."/>
        </authorList>
    </citation>
    <scope>NUCLEOTIDE SEQUENCE [LARGE SCALE GENOMIC DNA]</scope>
    <source>
        <strain evidence="2 3">NM-380-WT-3C1</strain>
    </source>
</reference>
<dbReference type="InterPro" id="IPR048068">
    <property type="entry name" value="LarA-like"/>
</dbReference>
<dbReference type="EMBL" id="VUNN01000001">
    <property type="protein sequence ID" value="MSU05241.1"/>
    <property type="molecule type" value="Genomic_DNA"/>
</dbReference>
<accession>A0A7X2TPA6</accession>
<proteinExistence type="predicted"/>
<comment type="caution">
    <text evidence="2">The sequence shown here is derived from an EMBL/GenBank/DDBJ whole genome shotgun (WGS) entry which is preliminary data.</text>
</comment>
<dbReference type="Gene3D" id="3.40.50.11440">
    <property type="match status" value="1"/>
</dbReference>
<evidence type="ECO:0000313" key="3">
    <source>
        <dbReference type="Proteomes" id="UP000460549"/>
    </source>
</evidence>
<keyword evidence="3" id="KW-1185">Reference proteome</keyword>
<protein>
    <submittedName>
        <fullName evidence="2">Nickel-dependent lactate racemase</fullName>
    </submittedName>
</protein>
<organism evidence="2 3">
    <name type="scientific">Bullifex porci</name>
    <dbReference type="NCBI Taxonomy" id="2606638"/>
    <lineage>
        <taxon>Bacteria</taxon>
        <taxon>Pseudomonadati</taxon>
        <taxon>Spirochaetota</taxon>
        <taxon>Spirochaetia</taxon>
        <taxon>Spirochaetales</taxon>
        <taxon>Spirochaetaceae</taxon>
        <taxon>Bullifex</taxon>
    </lineage>
</organism>
<dbReference type="InterPro" id="IPR018657">
    <property type="entry name" value="LarA-like_N"/>
</dbReference>
<dbReference type="PANTHER" id="PTHR33171">
    <property type="entry name" value="LAR_N DOMAIN-CONTAINING PROTEIN"/>
    <property type="match status" value="1"/>
</dbReference>
<dbReference type="InterPro" id="IPR043166">
    <property type="entry name" value="LarA-like_C"/>
</dbReference>